<dbReference type="EMBL" id="QMFY01000003">
    <property type="protein sequence ID" value="RAW01592.1"/>
    <property type="molecule type" value="Genomic_DNA"/>
</dbReference>
<dbReference type="NCBIfam" id="TIGR01646">
    <property type="entry name" value="vgr_GE"/>
    <property type="match status" value="1"/>
</dbReference>
<dbReference type="InterPro" id="IPR006531">
    <property type="entry name" value="Gp5/Vgr_OB"/>
</dbReference>
<gene>
    <name evidence="3" type="ORF">DQQ10_08000</name>
</gene>
<dbReference type="AlphaFoldDB" id="A0A364Y3U2"/>
<reference evidence="3 4" key="1">
    <citation type="submission" date="2018-06" db="EMBL/GenBank/DDBJ databases">
        <title>Chryseolinea flavus sp. nov., a member of the phylum Bacteroidetes isolated from soil.</title>
        <authorList>
            <person name="Li Y."/>
            <person name="Wang J."/>
        </authorList>
    </citation>
    <scope>NUCLEOTIDE SEQUENCE [LARGE SCALE GENOMIC DNA]</scope>
    <source>
        <strain evidence="3 4">SDU1-6</strain>
    </source>
</reference>
<evidence type="ECO:0000259" key="2">
    <source>
        <dbReference type="Pfam" id="PF04717"/>
    </source>
</evidence>
<dbReference type="RefSeq" id="WP_112746332.1">
    <property type="nucleotide sequence ID" value="NZ_QMFY01000003.1"/>
</dbReference>
<dbReference type="Proteomes" id="UP000251889">
    <property type="component" value="Unassembled WGS sequence"/>
</dbReference>
<feature type="domain" description="Gp5/Type VI secretion system Vgr protein OB-fold" evidence="2">
    <location>
        <begin position="373"/>
        <end position="446"/>
    </location>
</feature>
<evidence type="ECO:0000256" key="1">
    <source>
        <dbReference type="SAM" id="MobiDB-lite"/>
    </source>
</evidence>
<dbReference type="Pfam" id="PF04717">
    <property type="entry name" value="Phage_base_V"/>
    <property type="match status" value="1"/>
</dbReference>
<protein>
    <submittedName>
        <fullName evidence="3">Rhs element Vgr protein</fullName>
    </submittedName>
</protein>
<keyword evidence="4" id="KW-1185">Reference proteome</keyword>
<evidence type="ECO:0000313" key="3">
    <source>
        <dbReference type="EMBL" id="RAW01592.1"/>
    </source>
</evidence>
<organism evidence="3 4">
    <name type="scientific">Pseudochryseolinea flava</name>
    <dbReference type="NCBI Taxonomy" id="2059302"/>
    <lineage>
        <taxon>Bacteria</taxon>
        <taxon>Pseudomonadati</taxon>
        <taxon>Bacteroidota</taxon>
        <taxon>Cytophagia</taxon>
        <taxon>Cytophagales</taxon>
        <taxon>Fulvivirgaceae</taxon>
        <taxon>Pseudochryseolinea</taxon>
    </lineage>
</organism>
<proteinExistence type="predicted"/>
<accession>A0A364Y3U2</accession>
<name>A0A364Y3U2_9BACT</name>
<dbReference type="SUPFAM" id="SSF69279">
    <property type="entry name" value="Phage tail proteins"/>
    <property type="match status" value="1"/>
</dbReference>
<comment type="caution">
    <text evidence="3">The sequence shown here is derived from an EMBL/GenBank/DDBJ whole genome shotgun (WGS) entry which is preliminary data.</text>
</comment>
<dbReference type="SUPFAM" id="SSF69255">
    <property type="entry name" value="gp5 N-terminal domain-like"/>
    <property type="match status" value="1"/>
</dbReference>
<dbReference type="Gene3D" id="2.40.50.230">
    <property type="entry name" value="Gp5 N-terminal domain"/>
    <property type="match status" value="1"/>
</dbReference>
<dbReference type="OrthoDB" id="1907165at2"/>
<evidence type="ECO:0000313" key="4">
    <source>
        <dbReference type="Proteomes" id="UP000251889"/>
    </source>
</evidence>
<feature type="region of interest" description="Disordered" evidence="1">
    <location>
        <begin position="553"/>
        <end position="576"/>
    </location>
</feature>
<dbReference type="InterPro" id="IPR037026">
    <property type="entry name" value="Vgr_OB-fold_dom_sf"/>
</dbReference>
<sequence length="576" mass="63688">MQTQQTKDLSTHKVYSDGTELPGTLQIISIVVEQTINRVPVARIIFKDGDPSKQNFEVSNNAFFEPGKTIKIEAGFHSQNKLIFEGMIIKQHLKLKGAKDSLLVVECKDKAYRMTLARKSKYFLNVKDSDAVETILGGYELKKGVDPTPITHKQLVQYNATDWDFMISRMEMNGFVVWIDNGTVNCKKPVVESSGAVTTTFGTDVLAFDAQLDATHQYESVTCEAWDISAQDIATSQNESVGIAEAGNLTSTTLAGKVNEKAIRFMHSGKLPVEELKHWATALQKKNVLSKARGTITCKGNFDAKPMSTLTMSGFGDHLNGNHFISGVRHELRNNLWETSIQFGWSQEIFADQFQLHHAPAAGILPSVHGLQVGVVTQIEDDKENEFRVQVKFPLMDNKADGIRARIALLDAGNGRGSYFMPEVHDEVIVGFINNDPRDAVILGMLNSSKNPAPFTPTKDNFEKGFVTKNKLKVIFNDDEKSILIQTPKGNEIKFTEKEKKVTLKDQHKNMIEMTKEGIKIESCKDIILKAKKDIKAEGVNIEMKGSGNFKAEGSGGAKLSSSGSTDLKGSIVNIN</sequence>
<dbReference type="InterPro" id="IPR006533">
    <property type="entry name" value="T6SS_Vgr_RhsGE"/>
</dbReference>